<dbReference type="SUPFAM" id="SSF52540">
    <property type="entry name" value="P-loop containing nucleoside triphosphate hydrolases"/>
    <property type="match status" value="1"/>
</dbReference>
<dbReference type="GO" id="GO:0005886">
    <property type="term" value="C:plasma membrane"/>
    <property type="evidence" value="ECO:0007669"/>
    <property type="project" value="UniProtKB-SubCell"/>
</dbReference>
<evidence type="ECO:0000259" key="7">
    <source>
        <dbReference type="PROSITE" id="PS50929"/>
    </source>
</evidence>
<dbReference type="RefSeq" id="WP_090669298.1">
    <property type="nucleotide sequence ID" value="NZ_FOUF01000016.1"/>
</dbReference>
<evidence type="ECO:0000256" key="2">
    <source>
        <dbReference type="ARBA" id="ARBA00022692"/>
    </source>
</evidence>
<feature type="domain" description="ABC transporter" evidence="6">
    <location>
        <begin position="335"/>
        <end position="544"/>
    </location>
</feature>
<proteinExistence type="predicted"/>
<keyword evidence="4 5" id="KW-0472">Membrane</keyword>
<feature type="domain" description="ABC transmembrane type-1" evidence="7">
    <location>
        <begin position="23"/>
        <end position="294"/>
    </location>
</feature>
<dbReference type="PANTHER" id="PTHR43394:SF1">
    <property type="entry name" value="ATP-BINDING CASSETTE SUB-FAMILY B MEMBER 10, MITOCHONDRIAL"/>
    <property type="match status" value="1"/>
</dbReference>
<accession>A0A1I4QTV3</accession>
<name>A0A1I4QTV3_9PROT</name>
<dbReference type="PROSITE" id="PS50893">
    <property type="entry name" value="ABC_TRANSPORTER_2"/>
    <property type="match status" value="1"/>
</dbReference>
<evidence type="ECO:0000256" key="4">
    <source>
        <dbReference type="ARBA" id="ARBA00023136"/>
    </source>
</evidence>
<dbReference type="STRING" id="52442.SAMN05421880_11647"/>
<dbReference type="InterPro" id="IPR027417">
    <property type="entry name" value="P-loop_NTPase"/>
</dbReference>
<evidence type="ECO:0000313" key="9">
    <source>
        <dbReference type="Proteomes" id="UP000199561"/>
    </source>
</evidence>
<dbReference type="EMBL" id="FOUF01000016">
    <property type="protein sequence ID" value="SFM43469.1"/>
    <property type="molecule type" value="Genomic_DNA"/>
</dbReference>
<dbReference type="SUPFAM" id="SSF90123">
    <property type="entry name" value="ABC transporter transmembrane region"/>
    <property type="match status" value="1"/>
</dbReference>
<dbReference type="AlphaFoldDB" id="A0A1I4QTV3"/>
<evidence type="ECO:0000256" key="1">
    <source>
        <dbReference type="ARBA" id="ARBA00004651"/>
    </source>
</evidence>
<dbReference type="Pfam" id="PF00664">
    <property type="entry name" value="ABC_membrane"/>
    <property type="match status" value="1"/>
</dbReference>
<evidence type="ECO:0000256" key="5">
    <source>
        <dbReference type="SAM" id="Phobius"/>
    </source>
</evidence>
<keyword evidence="2 5" id="KW-0812">Transmembrane</keyword>
<dbReference type="Gene3D" id="3.40.50.300">
    <property type="entry name" value="P-loop containing nucleotide triphosphate hydrolases"/>
    <property type="match status" value="1"/>
</dbReference>
<organism evidence="8 9">
    <name type="scientific">Nitrosomonas nitrosa</name>
    <dbReference type="NCBI Taxonomy" id="52442"/>
    <lineage>
        <taxon>Bacteria</taxon>
        <taxon>Pseudomonadati</taxon>
        <taxon>Pseudomonadota</taxon>
        <taxon>Betaproteobacteria</taxon>
        <taxon>Nitrosomonadales</taxon>
        <taxon>Nitrosomonadaceae</taxon>
        <taxon>Nitrosomonas</taxon>
    </lineage>
</organism>
<feature type="transmembrane region" description="Helical" evidence="5">
    <location>
        <begin position="238"/>
        <end position="263"/>
    </location>
</feature>
<keyword evidence="8" id="KW-0547">Nucleotide-binding</keyword>
<feature type="transmembrane region" description="Helical" evidence="5">
    <location>
        <begin position="60"/>
        <end position="83"/>
    </location>
</feature>
<feature type="transmembrane region" description="Helical" evidence="5">
    <location>
        <begin position="150"/>
        <end position="175"/>
    </location>
</feature>
<evidence type="ECO:0000259" key="6">
    <source>
        <dbReference type="PROSITE" id="PS50893"/>
    </source>
</evidence>
<protein>
    <submittedName>
        <fullName evidence="8">ATP-binding cassette, subfamily B, MsbA</fullName>
    </submittedName>
</protein>
<evidence type="ECO:0000313" key="8">
    <source>
        <dbReference type="EMBL" id="SFM43469.1"/>
    </source>
</evidence>
<comment type="subcellular location">
    <subcellularLocation>
        <location evidence="1">Cell membrane</location>
        <topology evidence="1">Multi-pass membrane protein</topology>
    </subcellularLocation>
</comment>
<keyword evidence="3 5" id="KW-1133">Transmembrane helix</keyword>
<dbReference type="GO" id="GO:0016887">
    <property type="term" value="F:ATP hydrolysis activity"/>
    <property type="evidence" value="ECO:0007669"/>
    <property type="project" value="InterPro"/>
</dbReference>
<dbReference type="Proteomes" id="UP000199561">
    <property type="component" value="Unassembled WGS sequence"/>
</dbReference>
<dbReference type="InterPro" id="IPR036640">
    <property type="entry name" value="ABC1_TM_sf"/>
</dbReference>
<keyword evidence="8" id="KW-0067">ATP-binding</keyword>
<feature type="transmembrane region" description="Helical" evidence="5">
    <location>
        <begin position="269"/>
        <end position="289"/>
    </location>
</feature>
<dbReference type="GO" id="GO:0015421">
    <property type="term" value="F:ABC-type oligopeptide transporter activity"/>
    <property type="evidence" value="ECO:0007669"/>
    <property type="project" value="TreeGrafter"/>
</dbReference>
<dbReference type="PROSITE" id="PS50929">
    <property type="entry name" value="ABC_TM1F"/>
    <property type="match status" value="1"/>
</dbReference>
<dbReference type="GO" id="GO:0005524">
    <property type="term" value="F:ATP binding"/>
    <property type="evidence" value="ECO:0007669"/>
    <property type="project" value="UniProtKB-KW"/>
</dbReference>
<keyword evidence="9" id="KW-1185">Reference proteome</keyword>
<dbReference type="PANTHER" id="PTHR43394">
    <property type="entry name" value="ATP-DEPENDENT PERMEASE MDL1, MITOCHONDRIAL"/>
    <property type="match status" value="1"/>
</dbReference>
<sequence>MIGTPLLQRIMIWLVPYRAMLTFAIISLLTIALTTSLLTVIIKQLIDNMNAGQTLNELQFLLLTIASLITLRGIATLASHYAVNWIGGKIGMDLRMRLFEKYLVLPLDHTIKSNPDHHPAHFTSKIDRIIDGIAELLTLLWKELPTATSLLIVMFLLNWEFLLMAFSSALVIGAITQLTTQAREPSSQSPRDLMDDLLLPRTSVTHIRSVKLDDGQLQESQYFCDAIERERTLALKRALLKTLGNIVVSLIIIAILAAFSLLFIQQLTLGRITIGDASALIAAILLLIYPLKRLLLAKISLQYKFQAIDEIESFLAQRNEIDLGNIEIARARGLLQLIAVSTHASSQSNPSLDKFTLILQPGEIVALSTTHHNQVNLLIDLIARFVYPTNGKILLDGIDISTLKLAELRANIAWITPHTLLMNDTIAANIAYGSTRCETEARIMKVARACHVTQFTRQMPHGLQTRIDNKSVTLTESQRQRILIARALLKNPAIVIVDDTSASFDTECAHVEAALNTLIHHRTTLIFSPQNALLKKANRIVTLT</sequence>
<dbReference type="InterPro" id="IPR011527">
    <property type="entry name" value="ABC1_TM_dom"/>
</dbReference>
<dbReference type="InterPro" id="IPR039421">
    <property type="entry name" value="Type_1_exporter"/>
</dbReference>
<dbReference type="Gene3D" id="1.20.1560.10">
    <property type="entry name" value="ABC transporter type 1, transmembrane domain"/>
    <property type="match status" value="1"/>
</dbReference>
<dbReference type="InterPro" id="IPR003439">
    <property type="entry name" value="ABC_transporter-like_ATP-bd"/>
</dbReference>
<feature type="transmembrane region" description="Helical" evidence="5">
    <location>
        <begin position="20"/>
        <end position="40"/>
    </location>
</feature>
<evidence type="ECO:0000256" key="3">
    <source>
        <dbReference type="ARBA" id="ARBA00022989"/>
    </source>
</evidence>
<gene>
    <name evidence="8" type="ORF">SAMN05421880_11647</name>
</gene>
<reference evidence="8 9" key="1">
    <citation type="submission" date="2016-10" db="EMBL/GenBank/DDBJ databases">
        <authorList>
            <person name="de Groot N.N."/>
        </authorList>
    </citation>
    <scope>NUCLEOTIDE SEQUENCE [LARGE SCALE GENOMIC DNA]</scope>
    <source>
        <strain evidence="8 9">Nm146</strain>
    </source>
</reference>
<dbReference type="Pfam" id="PF00005">
    <property type="entry name" value="ABC_tran"/>
    <property type="match status" value="1"/>
</dbReference>